<feature type="non-terminal residue" evidence="2">
    <location>
        <position position="1"/>
    </location>
</feature>
<keyword evidence="1" id="KW-0732">Signal</keyword>
<evidence type="ECO:0000256" key="1">
    <source>
        <dbReference type="SAM" id="SignalP"/>
    </source>
</evidence>
<reference evidence="3" key="1">
    <citation type="submission" date="2022-10" db="EMBL/GenBank/DDBJ databases">
        <title>Genome assembly of Pristionchus species.</title>
        <authorList>
            <person name="Yoshida K."/>
            <person name="Sommer R.J."/>
        </authorList>
    </citation>
    <scope>NUCLEOTIDE SEQUENCE [LARGE SCALE GENOMIC DNA]</scope>
    <source>
        <strain evidence="3">RS5460</strain>
    </source>
</reference>
<sequence>SLLFSLHPPSTMLTARLIVLLVATLCTLTYGAEYDDGPSDFESAPKQFDSFPRALRSEMPSYSKKWANQVRFGKRSAGQRSWASQVRFG</sequence>
<feature type="signal peptide" evidence="1">
    <location>
        <begin position="1"/>
        <end position="31"/>
    </location>
</feature>
<keyword evidence="3" id="KW-1185">Reference proteome</keyword>
<accession>A0AAN5C5Q4</accession>
<protein>
    <submittedName>
        <fullName evidence="2">Uncharacterized protein</fullName>
    </submittedName>
</protein>
<feature type="chain" id="PRO_5042820903" evidence="1">
    <location>
        <begin position="32"/>
        <end position="89"/>
    </location>
</feature>
<dbReference type="AlphaFoldDB" id="A0AAN5C5Q4"/>
<proteinExistence type="predicted"/>
<gene>
    <name evidence="2" type="ORF">PMAYCL1PPCAC_01775</name>
</gene>
<name>A0AAN5C5Q4_9BILA</name>
<comment type="caution">
    <text evidence="2">The sequence shown here is derived from an EMBL/GenBank/DDBJ whole genome shotgun (WGS) entry which is preliminary data.</text>
</comment>
<evidence type="ECO:0000313" key="2">
    <source>
        <dbReference type="EMBL" id="GMR31580.1"/>
    </source>
</evidence>
<dbReference type="EMBL" id="BTRK01000001">
    <property type="protein sequence ID" value="GMR31580.1"/>
    <property type="molecule type" value="Genomic_DNA"/>
</dbReference>
<evidence type="ECO:0000313" key="3">
    <source>
        <dbReference type="Proteomes" id="UP001328107"/>
    </source>
</evidence>
<dbReference type="Proteomes" id="UP001328107">
    <property type="component" value="Unassembled WGS sequence"/>
</dbReference>
<organism evidence="2 3">
    <name type="scientific">Pristionchus mayeri</name>
    <dbReference type="NCBI Taxonomy" id="1317129"/>
    <lineage>
        <taxon>Eukaryota</taxon>
        <taxon>Metazoa</taxon>
        <taxon>Ecdysozoa</taxon>
        <taxon>Nematoda</taxon>
        <taxon>Chromadorea</taxon>
        <taxon>Rhabditida</taxon>
        <taxon>Rhabditina</taxon>
        <taxon>Diplogasteromorpha</taxon>
        <taxon>Diplogasteroidea</taxon>
        <taxon>Neodiplogasteridae</taxon>
        <taxon>Pristionchus</taxon>
    </lineage>
</organism>